<feature type="domain" description="Tyr recombinase" evidence="5">
    <location>
        <begin position="181"/>
        <end position="382"/>
    </location>
</feature>
<evidence type="ECO:0000259" key="5">
    <source>
        <dbReference type="PROSITE" id="PS51898"/>
    </source>
</evidence>
<evidence type="ECO:0000256" key="4">
    <source>
        <dbReference type="ARBA" id="ARBA00023172"/>
    </source>
</evidence>
<dbReference type="InterPro" id="IPR002104">
    <property type="entry name" value="Integrase_catalytic"/>
</dbReference>
<dbReference type="SUPFAM" id="SSF56349">
    <property type="entry name" value="DNA breaking-rejoining enzymes"/>
    <property type="match status" value="1"/>
</dbReference>
<dbReference type="PROSITE" id="PS51898">
    <property type="entry name" value="TYR_RECOMBINASE"/>
    <property type="match status" value="1"/>
</dbReference>
<dbReference type="RefSeq" id="WP_301137393.1">
    <property type="nucleotide sequence ID" value="NZ_JAUHTQ010000003.1"/>
</dbReference>
<evidence type="ECO:0000313" key="6">
    <source>
        <dbReference type="EMBL" id="MDN4493099.1"/>
    </source>
</evidence>
<dbReference type="InterPro" id="IPR053876">
    <property type="entry name" value="Phage_int_M"/>
</dbReference>
<dbReference type="PANTHER" id="PTHR30629:SF2">
    <property type="entry name" value="PROPHAGE INTEGRASE INTS-RELATED"/>
    <property type="match status" value="1"/>
</dbReference>
<name>A0ABT8GP23_9BACL</name>
<protein>
    <submittedName>
        <fullName evidence="6">Tyrosine-type recombinase/integrase</fullName>
    </submittedName>
</protein>
<accession>A0ABT8GP23</accession>
<dbReference type="Pfam" id="PF00589">
    <property type="entry name" value="Phage_integrase"/>
    <property type="match status" value="1"/>
</dbReference>
<comment type="similarity">
    <text evidence="1">Belongs to the 'phage' integrase family.</text>
</comment>
<keyword evidence="4" id="KW-0233">DNA recombination</keyword>
<organism evidence="6 7">
    <name type="scientific">Ureibacillus aquaedulcis</name>
    <dbReference type="NCBI Taxonomy" id="3058421"/>
    <lineage>
        <taxon>Bacteria</taxon>
        <taxon>Bacillati</taxon>
        <taxon>Bacillota</taxon>
        <taxon>Bacilli</taxon>
        <taxon>Bacillales</taxon>
        <taxon>Caryophanaceae</taxon>
        <taxon>Ureibacillus</taxon>
    </lineage>
</organism>
<evidence type="ECO:0000256" key="3">
    <source>
        <dbReference type="ARBA" id="ARBA00023125"/>
    </source>
</evidence>
<dbReference type="InterPro" id="IPR028259">
    <property type="entry name" value="AP2-like_int_N"/>
</dbReference>
<dbReference type="Gene3D" id="1.10.443.10">
    <property type="entry name" value="Intergrase catalytic core"/>
    <property type="match status" value="1"/>
</dbReference>
<evidence type="ECO:0000256" key="2">
    <source>
        <dbReference type="ARBA" id="ARBA00022908"/>
    </source>
</evidence>
<reference evidence="6" key="1">
    <citation type="submission" date="2023-07" db="EMBL/GenBank/DDBJ databases">
        <title>Ureibacillus sp. isolated from freshwater well.</title>
        <authorList>
            <person name="Kirdat K."/>
            <person name="Bhatt A."/>
            <person name="Teware R."/>
            <person name="Bhavsar Y."/>
            <person name="Yadav A."/>
        </authorList>
    </citation>
    <scope>NUCLEOTIDE SEQUENCE</scope>
    <source>
        <strain evidence="6">BA0131</strain>
    </source>
</reference>
<dbReference type="InterPro" id="IPR011010">
    <property type="entry name" value="DNA_brk_join_enz"/>
</dbReference>
<sequence length="393" mass="46299">MTKITEYMKKGKKHFMFKVYLGKNPIDGEERSTTRRGFKSKKEAELALMKLKLAAANGDYLQPAHKKFNEVYNLWLDEEYKNSVEESTLKKTKTIFKIHVIPKIGDRDIKKINRTLCKTLIKEWSDSVKHARVIRSYVSRVFDFAISNDYVKDNPFNGLKVSRQIEKYDLEEELESEDSIEDIDFYNYEELINFLDAIENETDIKIKTFYRLLVFSGMRKGEAFALTWGDINFKTNEIKITKALTKGEERPLYIKKTKNGIKRCIVMDEETMNMLKNWKQIQSEQYKILGFEISRKKQLVFSNNDNKFIQPSKTFEWMKGICEKNNLRYLNTHGLRHTHCSLLFEAGVSVKEVQIRLGHKDIKTTLNIYTHLSQKSKINTVQTFKDFLDSKKH</sequence>
<dbReference type="Pfam" id="PF14657">
    <property type="entry name" value="Arm-DNA-bind_4"/>
    <property type="match status" value="1"/>
</dbReference>
<gene>
    <name evidence="6" type="ORF">QYB95_06050</name>
</gene>
<dbReference type="Gene3D" id="1.10.150.130">
    <property type="match status" value="1"/>
</dbReference>
<evidence type="ECO:0000313" key="7">
    <source>
        <dbReference type="Proteomes" id="UP001172743"/>
    </source>
</evidence>
<dbReference type="PANTHER" id="PTHR30629">
    <property type="entry name" value="PROPHAGE INTEGRASE"/>
    <property type="match status" value="1"/>
</dbReference>
<evidence type="ECO:0000256" key="1">
    <source>
        <dbReference type="ARBA" id="ARBA00008857"/>
    </source>
</evidence>
<dbReference type="InterPro" id="IPR010998">
    <property type="entry name" value="Integrase_recombinase_N"/>
</dbReference>
<dbReference type="Pfam" id="PF22022">
    <property type="entry name" value="Phage_int_M"/>
    <property type="match status" value="1"/>
</dbReference>
<dbReference type="InterPro" id="IPR050808">
    <property type="entry name" value="Phage_Integrase"/>
</dbReference>
<keyword evidence="3" id="KW-0238">DNA-binding</keyword>
<keyword evidence="2" id="KW-0229">DNA integration</keyword>
<comment type="caution">
    <text evidence="6">The sequence shown here is derived from an EMBL/GenBank/DDBJ whole genome shotgun (WGS) entry which is preliminary data.</text>
</comment>
<dbReference type="InterPro" id="IPR013762">
    <property type="entry name" value="Integrase-like_cat_sf"/>
</dbReference>
<keyword evidence="7" id="KW-1185">Reference proteome</keyword>
<dbReference type="Proteomes" id="UP001172743">
    <property type="component" value="Unassembled WGS sequence"/>
</dbReference>
<dbReference type="EMBL" id="JAUHTQ010000003">
    <property type="protein sequence ID" value="MDN4493099.1"/>
    <property type="molecule type" value="Genomic_DNA"/>
</dbReference>
<proteinExistence type="inferred from homology"/>
<dbReference type="CDD" id="cd01189">
    <property type="entry name" value="INT_ICEBs1_C_like"/>
    <property type="match status" value="1"/>
</dbReference>